<dbReference type="PANTHER" id="PTHR37842">
    <property type="match status" value="1"/>
</dbReference>
<dbReference type="GO" id="GO:0016787">
    <property type="term" value="F:hydrolase activity"/>
    <property type="evidence" value="ECO:0007669"/>
    <property type="project" value="UniProtKB-KW"/>
</dbReference>
<sequence>MSVIITANTKILPVPTSDGGPVGRNRGFSPAVAAAADAVRRDIAYVFGSCDEPQSPDRPAADIVVRIDRTMPAEQYRVTIDVPANRIVVAGADDLGCVYGLYTISREWLGFEDFWFWNDQRPARRARLELADDATLVSKPAAVRYRGWFVNDEVLVAAWNIDNDNERTWRMIFETLLRAGGNLVIPGSGQNMAPHWDLARDMGLYVNQHHATPLGARLFAEAYPGERPRWPEDRERYEALWRESIERLRGAKVVWTLGLRGNCDGPFWVDDPRHATDEDRGRVLSEAMRDEYRLIREADPHAPVSAYLYAESLDLYRKGLLDLPDDVIKIWADNGYGRMQVRRSGNWDPRTPAMPPTGDTGANGIYYHASFFDLQAANHITQMPESPDDIARELDTVLERGGDSLWVVNCSNVKPHVFFLDLIARMWRDGRIGGADGGIRSAVDTLLLDYARRYYGGDAYASAVARLFRGYWAAAASYGPEWDQKCGEQLFTYAPRMIATHYLSGDRGEENDLKWLHDGPFAEQLDFVQRLCDAASRRYALLAANCERTALDLEFGTAFGATDDDRCDTTVGSDGLMAAGATTGIGCTEDADDATGLHAARLIRDTVGLQAVIYRDCARGTSLACTAVKEALANDFKHSFYHAGLAREHFLAADAAMRAREHDVWQGFWANDCLADVKFSGQVMAALMSYLRNRGDGPHYYGWKHEFCYAPQWRNVIVVLNMENHESDDEIFQAMKRRWGGGDPVSHVSA</sequence>
<evidence type="ECO:0000313" key="2">
    <source>
        <dbReference type="Proteomes" id="UP000700815"/>
    </source>
</evidence>
<comment type="caution">
    <text evidence="1">The sequence shown here is derived from an EMBL/GenBank/DDBJ whole genome shotgun (WGS) entry which is preliminary data.</text>
</comment>
<keyword evidence="1" id="KW-0378">Hydrolase</keyword>
<keyword evidence="2" id="KW-1185">Reference proteome</keyword>
<protein>
    <submittedName>
        <fullName evidence="1">Glycosyl hydrolase 115 family protein</fullName>
    </submittedName>
</protein>
<dbReference type="EMBL" id="JAHBBH010000011">
    <property type="protein sequence ID" value="MBW3092409.1"/>
    <property type="molecule type" value="Genomic_DNA"/>
</dbReference>
<organism evidence="1 2">
    <name type="scientific">Bifidobacterium miconis</name>
    <dbReference type="NCBI Taxonomy" id="2834435"/>
    <lineage>
        <taxon>Bacteria</taxon>
        <taxon>Bacillati</taxon>
        <taxon>Actinomycetota</taxon>
        <taxon>Actinomycetes</taxon>
        <taxon>Bifidobacteriales</taxon>
        <taxon>Bifidobacteriaceae</taxon>
        <taxon>Bifidobacterium</taxon>
    </lineage>
</organism>
<dbReference type="Pfam" id="PF15979">
    <property type="entry name" value="Glyco_hydro_115"/>
    <property type="match status" value="1"/>
</dbReference>
<dbReference type="PANTHER" id="PTHR37842:SF2">
    <property type="entry name" value="GYLCOSYL HYDROLASE 115 C-TERMINAL DOMAIN-CONTAINING PROTEIN"/>
    <property type="match status" value="1"/>
</dbReference>
<dbReference type="Proteomes" id="UP000700815">
    <property type="component" value="Unassembled WGS sequence"/>
</dbReference>
<dbReference type="RefSeq" id="WP_219058484.1">
    <property type="nucleotide sequence ID" value="NZ_JAHBBH010000011.1"/>
</dbReference>
<reference evidence="1 2" key="1">
    <citation type="submission" date="2021-05" db="EMBL/GenBank/DDBJ databases">
        <title>Phylogenetic classification of ten novel species belonging to the genus Bifidobacterium comprising B. colchicus sp. nov., B. abeli sp. nov., B. bicoloris sp. nov., B. guerezis sp. nov., B. rosaliae sp. nov., B. santillanensis sp. nov., B. argentati sp. nov., B. amazzoni sp. nov., B. pluviali sp. nov., and B. pinnaculum sp. nov.</title>
        <authorList>
            <person name="Lugli G.A."/>
            <person name="Ruiz Garcia L."/>
            <person name="Margolles A."/>
            <person name="Ventura M."/>
        </authorList>
    </citation>
    <scope>NUCLEOTIDE SEQUENCE [LARGE SCALE GENOMIC DNA]</scope>
    <source>
        <strain evidence="1 2">82T10</strain>
    </source>
</reference>
<accession>A0ABS6WEC3</accession>
<evidence type="ECO:0000313" key="1">
    <source>
        <dbReference type="EMBL" id="MBW3092409.1"/>
    </source>
</evidence>
<name>A0ABS6WEC3_9BIFI</name>
<dbReference type="InterPro" id="IPR031924">
    <property type="entry name" value="GH115"/>
</dbReference>
<proteinExistence type="predicted"/>
<gene>
    <name evidence="1" type="ORF">KIH79_05515</name>
</gene>